<evidence type="ECO:0000259" key="18">
    <source>
        <dbReference type="PROSITE" id="PS50011"/>
    </source>
</evidence>
<reference evidence="21 22" key="1">
    <citation type="submission" date="2024-06" db="EMBL/GenBank/DDBJ databases">
        <title>A chromosome-level genome assembly of beet webworm, Loxostege sticticalis.</title>
        <authorList>
            <person name="Zhang Y."/>
        </authorList>
    </citation>
    <scope>NUCLEOTIDE SEQUENCE [LARGE SCALE GENOMIC DNA]</scope>
    <source>
        <strain evidence="21">AQ028</strain>
        <tissue evidence="21">Male pupae</tissue>
    </source>
</reference>
<keyword evidence="4" id="KW-0963">Cytoplasm</keyword>
<evidence type="ECO:0000256" key="8">
    <source>
        <dbReference type="ARBA" id="ARBA00022737"/>
    </source>
</evidence>
<keyword evidence="11 15" id="KW-0862">Zinc</keyword>
<dbReference type="InterPro" id="IPR036034">
    <property type="entry name" value="PDZ_sf"/>
</dbReference>
<dbReference type="GO" id="GO:0004674">
    <property type="term" value="F:protein serine/threonine kinase activity"/>
    <property type="evidence" value="ECO:0007669"/>
    <property type="project" value="UniProtKB-KW"/>
</dbReference>
<dbReference type="PANTHER" id="PTHR46485:SF4">
    <property type="entry name" value="LIM DOMAIN KINASE 1"/>
    <property type="match status" value="1"/>
</dbReference>
<dbReference type="InterPro" id="IPR017441">
    <property type="entry name" value="Protein_kinase_ATP_BS"/>
</dbReference>
<evidence type="ECO:0000256" key="11">
    <source>
        <dbReference type="ARBA" id="ARBA00022833"/>
    </source>
</evidence>
<feature type="domain" description="LIM zinc-binding" evidence="19">
    <location>
        <begin position="10"/>
        <end position="69"/>
    </location>
</feature>
<name>A0ABD0SFJ9_LOXSC</name>
<evidence type="ECO:0000256" key="5">
    <source>
        <dbReference type="ARBA" id="ARBA00022527"/>
    </source>
</evidence>
<keyword evidence="5" id="KW-0723">Serine/threonine-protein kinase</keyword>
<evidence type="ECO:0000313" key="22">
    <source>
        <dbReference type="Proteomes" id="UP001549921"/>
    </source>
</evidence>
<feature type="region of interest" description="Disordered" evidence="17">
    <location>
        <begin position="972"/>
        <end position="998"/>
    </location>
</feature>
<dbReference type="PROSITE" id="PS00107">
    <property type="entry name" value="PROTEIN_KINASE_ATP"/>
    <property type="match status" value="1"/>
</dbReference>
<feature type="domain" description="LIM zinc-binding" evidence="19">
    <location>
        <begin position="70"/>
        <end position="130"/>
    </location>
</feature>
<evidence type="ECO:0000256" key="3">
    <source>
        <dbReference type="ARBA" id="ARBA00012513"/>
    </source>
</evidence>
<dbReference type="GO" id="GO:0005524">
    <property type="term" value="F:ATP binding"/>
    <property type="evidence" value="ECO:0007669"/>
    <property type="project" value="UniProtKB-UniRule"/>
</dbReference>
<keyword evidence="7 15" id="KW-0479">Metal-binding</keyword>
<evidence type="ECO:0000256" key="12">
    <source>
        <dbReference type="ARBA" id="ARBA00022840"/>
    </source>
</evidence>
<evidence type="ECO:0000256" key="16">
    <source>
        <dbReference type="PROSITE-ProRule" id="PRU10141"/>
    </source>
</evidence>
<protein>
    <recommendedName>
        <fullName evidence="14">LIM domain kinase 1</fullName>
        <ecNumber evidence="3">2.7.11.1</ecNumber>
    </recommendedName>
</protein>
<evidence type="ECO:0000256" key="14">
    <source>
        <dbReference type="ARBA" id="ARBA00040667"/>
    </source>
</evidence>
<evidence type="ECO:0000256" key="1">
    <source>
        <dbReference type="ARBA" id="ARBA00004496"/>
    </source>
</evidence>
<evidence type="ECO:0000256" key="9">
    <source>
        <dbReference type="ARBA" id="ARBA00022741"/>
    </source>
</evidence>
<dbReference type="GO" id="GO:0005737">
    <property type="term" value="C:cytoplasm"/>
    <property type="evidence" value="ECO:0007669"/>
    <property type="project" value="UniProtKB-SubCell"/>
</dbReference>
<accession>A0ABD0SFJ9</accession>
<dbReference type="Gene3D" id="2.10.110.10">
    <property type="entry name" value="Cysteine Rich Protein"/>
    <property type="match status" value="2"/>
</dbReference>
<evidence type="ECO:0000256" key="7">
    <source>
        <dbReference type="ARBA" id="ARBA00022723"/>
    </source>
</evidence>
<evidence type="ECO:0000256" key="4">
    <source>
        <dbReference type="ARBA" id="ARBA00022490"/>
    </source>
</evidence>
<dbReference type="EC" id="2.7.11.1" evidence="3"/>
<keyword evidence="8" id="KW-0677">Repeat</keyword>
<feature type="domain" description="PDZ" evidence="20">
    <location>
        <begin position="202"/>
        <end position="243"/>
    </location>
</feature>
<feature type="region of interest" description="Disordered" evidence="17">
    <location>
        <begin position="823"/>
        <end position="866"/>
    </location>
</feature>
<dbReference type="Proteomes" id="UP001549921">
    <property type="component" value="Unassembled WGS sequence"/>
</dbReference>
<dbReference type="Pfam" id="PF07714">
    <property type="entry name" value="PK_Tyr_Ser-Thr"/>
    <property type="match status" value="1"/>
</dbReference>
<dbReference type="FunFam" id="3.30.200.20:FF:000038">
    <property type="entry name" value="LIM domain kinase 2"/>
    <property type="match status" value="1"/>
</dbReference>
<dbReference type="InterPro" id="IPR050940">
    <property type="entry name" value="Actin_reg-Ser/Thr_kinase"/>
</dbReference>
<dbReference type="PROSITE" id="PS00478">
    <property type="entry name" value="LIM_DOMAIN_1"/>
    <property type="match status" value="2"/>
</dbReference>
<proteinExistence type="inferred from homology"/>
<feature type="domain" description="Protein kinase" evidence="18">
    <location>
        <begin position="376"/>
        <end position="638"/>
    </location>
</feature>
<dbReference type="Pfam" id="PF00412">
    <property type="entry name" value="LIM"/>
    <property type="match status" value="2"/>
</dbReference>
<feature type="compositionally biased region" description="Basic and acidic residues" evidence="17">
    <location>
        <begin position="256"/>
        <end position="306"/>
    </location>
</feature>
<dbReference type="CDD" id="cd09365">
    <property type="entry name" value="LIM2_LIMK"/>
    <property type="match status" value="1"/>
</dbReference>
<dbReference type="SUPFAM" id="SSF57716">
    <property type="entry name" value="Glucocorticoid receptor-like (DNA-binding domain)"/>
    <property type="match status" value="2"/>
</dbReference>
<keyword evidence="10" id="KW-0418">Kinase</keyword>
<keyword evidence="6" id="KW-0808">Transferase</keyword>
<dbReference type="Gene3D" id="3.30.200.20">
    <property type="entry name" value="Phosphorylase Kinase, domain 1"/>
    <property type="match status" value="1"/>
</dbReference>
<dbReference type="Gene3D" id="1.10.510.10">
    <property type="entry name" value="Transferase(Phosphotransferase) domain 1"/>
    <property type="match status" value="1"/>
</dbReference>
<comment type="subcellular location">
    <subcellularLocation>
        <location evidence="1">Cytoplasm</location>
    </subcellularLocation>
</comment>
<dbReference type="EMBL" id="JBEDNZ010000022">
    <property type="protein sequence ID" value="KAL0818589.1"/>
    <property type="molecule type" value="Genomic_DNA"/>
</dbReference>
<feature type="compositionally biased region" description="Acidic residues" evidence="17">
    <location>
        <begin position="850"/>
        <end position="861"/>
    </location>
</feature>
<feature type="binding site" evidence="16">
    <location>
        <position position="405"/>
    </location>
    <ligand>
        <name>ATP</name>
        <dbReference type="ChEBI" id="CHEBI:30616"/>
    </ligand>
</feature>
<keyword evidence="9 16" id="KW-0547">Nucleotide-binding</keyword>
<evidence type="ECO:0000256" key="15">
    <source>
        <dbReference type="PROSITE-ProRule" id="PRU00125"/>
    </source>
</evidence>
<feature type="region of interest" description="Disordered" evidence="17">
    <location>
        <begin position="240"/>
        <end position="331"/>
    </location>
</feature>
<evidence type="ECO:0000256" key="2">
    <source>
        <dbReference type="ARBA" id="ARBA00005843"/>
    </source>
</evidence>
<dbReference type="InterPro" id="IPR001478">
    <property type="entry name" value="PDZ"/>
</dbReference>
<evidence type="ECO:0000256" key="6">
    <source>
        <dbReference type="ARBA" id="ARBA00022679"/>
    </source>
</evidence>
<feature type="compositionally biased region" description="Polar residues" evidence="17">
    <location>
        <begin position="245"/>
        <end position="255"/>
    </location>
</feature>
<dbReference type="PRINTS" id="PR00109">
    <property type="entry name" value="TYRKINASE"/>
</dbReference>
<comment type="caution">
    <text evidence="21">The sequence shown here is derived from an EMBL/GenBank/DDBJ whole genome shotgun (WGS) entry which is preliminary data.</text>
</comment>
<dbReference type="InterPro" id="IPR001781">
    <property type="entry name" value="Znf_LIM"/>
</dbReference>
<dbReference type="PANTHER" id="PTHR46485">
    <property type="entry name" value="LIM DOMAIN KINASE 1"/>
    <property type="match status" value="1"/>
</dbReference>
<dbReference type="AlphaFoldDB" id="A0ABD0SFJ9"/>
<keyword evidence="12 16" id="KW-0067">ATP-binding</keyword>
<dbReference type="InterPro" id="IPR011009">
    <property type="entry name" value="Kinase-like_dom_sf"/>
</dbReference>
<evidence type="ECO:0000256" key="13">
    <source>
        <dbReference type="ARBA" id="ARBA00023038"/>
    </source>
</evidence>
<dbReference type="PROSITE" id="PS50011">
    <property type="entry name" value="PROTEIN_KINASE_DOM"/>
    <property type="match status" value="1"/>
</dbReference>
<dbReference type="PROSITE" id="PS50023">
    <property type="entry name" value="LIM_DOMAIN_2"/>
    <property type="match status" value="2"/>
</dbReference>
<sequence length="1151" mass="129175">MEGSNSKESLSCAGCLNDIGNDDYVSALGQDWHKDCFRCSVCDVALSSWYFEKAGLLFCQNDYWARFGESCQQCAQVITGPVMSAGEHRFHPECFACVCCGAHIEDGEPYALVERSSLYCGSCYARSARARAPAIRVLDVPARALRVQPRADALTVTETPCAVVTRYGCKICCLARALLRAAIAACVQLCQRIDSSCGLLTLHIGDRILEINGTPVRSKPIEDIERVLARPAAVLQLTIEHNPDSHVTNNNNNKQPDPEEKPKHDTKSPIERKIREDSKHIPDLDIPEHSGRKERLFKRKGEDGGRGRLMKRRQTPASPLLGDKERSSSMSKLLDVTETGSAGCEGHGGVLRDLSRARSFRAQPAPGQTVFRAADLLQGELLGSGFFGQVYKVTHRDTNEVMVLKQLYRVDDDAQRNFLKEVAVLRSLSHPNVLRFVGVLYKDKRLHLVTEYVPGGTLHHLIQDTSTPLSWRLRARLARDVAAGVGYLHRMNVIHRDLNSHNCLVREDKTVIVADFGLARIVQRTAASTLERGPHARTRKRYTVVGNPYWMAPEMMNGNVYDEKVDVFSFGIILCEIIGRVSADPDFLPRRSDFGLNESVFIDKFCQFCPEPFYRLAFLACHLDPDTRPSFEVMEVWLDRLVKHLSAPAAPDATLLSDILQHAATLAQTADNCNCDSCSNCNNSTDCDNCEENAESEEKTECAVVKSKSNSTLSPPSRAAALGKCVSATHICSRPTVTVTSHSRSHHDLHAAPGYILRALGRNINITKVDDITKWLDPPLPLKRSSPDSQLHHIATHKTRRVQDSPEHADLPAFLRNQSVEGLETQDKQQMPPPTFCRHHSIPDTALAPDDSDTSSDEESSLPDSLDLIDHQQQRNIFQDFVRRGENFLSKKSSYDVTDVTLRNPECLKGERKIPDEDYRRYNINHLTKSPIMAEGVKNIPKTVETQKQTEKTNFFTKKLLSPKLSRLFKPNSSEVVRNKQDIDEKEEKSRSKFFIQRPASPSNIRSYRVRPTDDGPDKKDCDVIKSDLKLASLGKPMTPIFRRHIPTARPEFTDGRFSYRDRRLKPNEGKFVDFGRNKIKTPVEKKLTPLIRSSQMNNIPALATVVEKKDGEVKKREAGISRSNYVSLANLRINGKEKVERDKPPLERVI</sequence>
<gene>
    <name evidence="21" type="ORF">ABMA28_009023</name>
</gene>
<feature type="compositionally biased region" description="Basic and acidic residues" evidence="17">
    <location>
        <begin position="977"/>
        <end position="991"/>
    </location>
</feature>
<evidence type="ECO:0000256" key="17">
    <source>
        <dbReference type="SAM" id="MobiDB-lite"/>
    </source>
</evidence>
<evidence type="ECO:0000259" key="19">
    <source>
        <dbReference type="PROSITE" id="PS50023"/>
    </source>
</evidence>
<evidence type="ECO:0000313" key="21">
    <source>
        <dbReference type="EMBL" id="KAL0818589.1"/>
    </source>
</evidence>
<dbReference type="InterPro" id="IPR000719">
    <property type="entry name" value="Prot_kinase_dom"/>
</dbReference>
<dbReference type="InterPro" id="IPR001245">
    <property type="entry name" value="Ser-Thr/Tyr_kinase_cat_dom"/>
</dbReference>
<dbReference type="Gene3D" id="2.30.42.10">
    <property type="match status" value="1"/>
</dbReference>
<dbReference type="SUPFAM" id="SSF56112">
    <property type="entry name" value="Protein kinase-like (PK-like)"/>
    <property type="match status" value="1"/>
</dbReference>
<keyword evidence="13 15" id="KW-0440">LIM domain</keyword>
<dbReference type="PROSITE" id="PS50106">
    <property type="entry name" value="PDZ"/>
    <property type="match status" value="1"/>
</dbReference>
<comment type="similarity">
    <text evidence="2">Belongs to the protein kinase superfamily. TKL Ser/Thr protein kinase family.</text>
</comment>
<dbReference type="SUPFAM" id="SSF50156">
    <property type="entry name" value="PDZ domain-like"/>
    <property type="match status" value="1"/>
</dbReference>
<evidence type="ECO:0000259" key="20">
    <source>
        <dbReference type="PROSITE" id="PS50106"/>
    </source>
</evidence>
<organism evidence="21 22">
    <name type="scientific">Loxostege sticticalis</name>
    <name type="common">Beet webworm moth</name>
    <dbReference type="NCBI Taxonomy" id="481309"/>
    <lineage>
        <taxon>Eukaryota</taxon>
        <taxon>Metazoa</taxon>
        <taxon>Ecdysozoa</taxon>
        <taxon>Arthropoda</taxon>
        <taxon>Hexapoda</taxon>
        <taxon>Insecta</taxon>
        <taxon>Pterygota</taxon>
        <taxon>Neoptera</taxon>
        <taxon>Endopterygota</taxon>
        <taxon>Lepidoptera</taxon>
        <taxon>Glossata</taxon>
        <taxon>Ditrysia</taxon>
        <taxon>Pyraloidea</taxon>
        <taxon>Crambidae</taxon>
        <taxon>Pyraustinae</taxon>
        <taxon>Loxostege</taxon>
    </lineage>
</organism>
<evidence type="ECO:0000256" key="10">
    <source>
        <dbReference type="ARBA" id="ARBA00022777"/>
    </source>
</evidence>
<dbReference type="SMART" id="SM00132">
    <property type="entry name" value="LIM"/>
    <property type="match status" value="2"/>
</dbReference>
<dbReference type="FunFam" id="2.10.110.10:FF:000082">
    <property type="entry name" value="LIM domain kinase 1"/>
    <property type="match status" value="1"/>
</dbReference>
<dbReference type="GO" id="GO:0046872">
    <property type="term" value="F:metal ion binding"/>
    <property type="evidence" value="ECO:0007669"/>
    <property type="project" value="UniProtKB-KW"/>
</dbReference>